<evidence type="ECO:0000313" key="1">
    <source>
        <dbReference type="EMBL" id="KAJ7358649.1"/>
    </source>
</evidence>
<comment type="caution">
    <text evidence="1">The sequence shown here is derived from an EMBL/GenBank/DDBJ whole genome shotgun (WGS) entry which is preliminary data.</text>
</comment>
<accession>A0A9X0CL88</accession>
<name>A0A9X0CL88_9CNID</name>
<gene>
    <name evidence="1" type="ORF">OS493_022082</name>
</gene>
<dbReference type="EMBL" id="MU827316">
    <property type="protein sequence ID" value="KAJ7358649.1"/>
    <property type="molecule type" value="Genomic_DNA"/>
</dbReference>
<keyword evidence="2" id="KW-1185">Reference proteome</keyword>
<evidence type="ECO:0000313" key="2">
    <source>
        <dbReference type="Proteomes" id="UP001163046"/>
    </source>
</evidence>
<protein>
    <submittedName>
        <fullName evidence="1">Uncharacterized protein</fullName>
    </submittedName>
</protein>
<dbReference type="AlphaFoldDB" id="A0A9X0CL88"/>
<organism evidence="1 2">
    <name type="scientific">Desmophyllum pertusum</name>
    <dbReference type="NCBI Taxonomy" id="174260"/>
    <lineage>
        <taxon>Eukaryota</taxon>
        <taxon>Metazoa</taxon>
        <taxon>Cnidaria</taxon>
        <taxon>Anthozoa</taxon>
        <taxon>Hexacorallia</taxon>
        <taxon>Scleractinia</taxon>
        <taxon>Caryophylliina</taxon>
        <taxon>Caryophylliidae</taxon>
        <taxon>Desmophyllum</taxon>
    </lineage>
</organism>
<sequence length="164" mass="18854">MDLSDEELLAAVHSIGENVYQNYGSQEIREDDLVLAAFADAFERQFHHQQQIGRSLNTSENTDGSSFLSTLIPIVAVNVWAYESVNTQLIFAKLVDLYLNKICPRHLPTDYIVPYKISSAAKTYLNQDRVYFGLTSNRFKQQLQLSWSTRRRMDKRLAIVSMKC</sequence>
<proteinExistence type="predicted"/>
<dbReference type="Proteomes" id="UP001163046">
    <property type="component" value="Unassembled WGS sequence"/>
</dbReference>
<reference evidence="1" key="1">
    <citation type="submission" date="2023-01" db="EMBL/GenBank/DDBJ databases">
        <title>Genome assembly of the deep-sea coral Lophelia pertusa.</title>
        <authorList>
            <person name="Herrera S."/>
            <person name="Cordes E."/>
        </authorList>
    </citation>
    <scope>NUCLEOTIDE SEQUENCE</scope>
    <source>
        <strain evidence="1">USNM1676648</strain>
        <tissue evidence="1">Polyp</tissue>
    </source>
</reference>